<evidence type="ECO:0000313" key="2">
    <source>
        <dbReference type="EMBL" id="GAA5142225.1"/>
    </source>
</evidence>
<proteinExistence type="predicted"/>
<name>A0ABP9P854_9ACTN</name>
<evidence type="ECO:0000256" key="1">
    <source>
        <dbReference type="ARBA" id="ARBA00022801"/>
    </source>
</evidence>
<dbReference type="SUPFAM" id="SSF53254">
    <property type="entry name" value="Phosphoglycerate mutase-like"/>
    <property type="match status" value="1"/>
</dbReference>
<sequence>MADPVSNMPGVGRLLLVRHGQASFGAADYDVLSDVGHEQGRRLGAWLAGQGVRPTAVLRGGLRRHRETLAAMVEGAGWGDPDVVVDEGWDEFDHLAVVEGYTDLAASGLDRRAFQRAFEEATARWVAGVGEHAESHAEFTARIDGALARALEHAGPDRTAVVVTSGGPIGVVAARLADPDADAAGRGRLWGRLNATLVNAGVTRVLVGSTGARLLTLNEHSHLAGDHLTYR</sequence>
<accession>A0ABP9P854</accession>
<dbReference type="SMART" id="SM00855">
    <property type="entry name" value="PGAM"/>
    <property type="match status" value="1"/>
</dbReference>
<gene>
    <name evidence="2" type="ORF">GCM10023340_05370</name>
</gene>
<keyword evidence="1" id="KW-0378">Hydrolase</keyword>
<dbReference type="Proteomes" id="UP001500221">
    <property type="component" value="Unassembled WGS sequence"/>
</dbReference>
<protein>
    <submittedName>
        <fullName evidence="2">Histidine phosphatase family protein</fullName>
    </submittedName>
</protein>
<organism evidence="2 3">
    <name type="scientific">Nocardioides marinquilinus</name>
    <dbReference type="NCBI Taxonomy" id="1210400"/>
    <lineage>
        <taxon>Bacteria</taxon>
        <taxon>Bacillati</taxon>
        <taxon>Actinomycetota</taxon>
        <taxon>Actinomycetes</taxon>
        <taxon>Propionibacteriales</taxon>
        <taxon>Nocardioidaceae</taxon>
        <taxon>Nocardioides</taxon>
    </lineage>
</organism>
<evidence type="ECO:0000313" key="3">
    <source>
        <dbReference type="Proteomes" id="UP001500221"/>
    </source>
</evidence>
<comment type="caution">
    <text evidence="2">The sequence shown here is derived from an EMBL/GenBank/DDBJ whole genome shotgun (WGS) entry which is preliminary data.</text>
</comment>
<dbReference type="InterPro" id="IPR051021">
    <property type="entry name" value="Mito_Ser/Thr_phosphatase"/>
</dbReference>
<keyword evidence="3" id="KW-1185">Reference proteome</keyword>
<dbReference type="EMBL" id="BAABKG010000001">
    <property type="protein sequence ID" value="GAA5142225.1"/>
    <property type="molecule type" value="Genomic_DNA"/>
</dbReference>
<dbReference type="InterPro" id="IPR029033">
    <property type="entry name" value="His_PPase_superfam"/>
</dbReference>
<dbReference type="PANTHER" id="PTHR20935">
    <property type="entry name" value="PHOSPHOGLYCERATE MUTASE-RELATED"/>
    <property type="match status" value="1"/>
</dbReference>
<dbReference type="InterPro" id="IPR013078">
    <property type="entry name" value="His_Pase_superF_clade-1"/>
</dbReference>
<dbReference type="PANTHER" id="PTHR20935:SF0">
    <property type="entry name" value="SERINE_THREONINE-PROTEIN PHOSPHATASE PGAM5, MITOCHONDRIAL"/>
    <property type="match status" value="1"/>
</dbReference>
<dbReference type="CDD" id="cd07067">
    <property type="entry name" value="HP_PGM_like"/>
    <property type="match status" value="1"/>
</dbReference>
<reference evidence="3" key="1">
    <citation type="journal article" date="2019" name="Int. J. Syst. Evol. Microbiol.">
        <title>The Global Catalogue of Microorganisms (GCM) 10K type strain sequencing project: providing services to taxonomists for standard genome sequencing and annotation.</title>
        <authorList>
            <consortium name="The Broad Institute Genomics Platform"/>
            <consortium name="The Broad Institute Genome Sequencing Center for Infectious Disease"/>
            <person name="Wu L."/>
            <person name="Ma J."/>
        </authorList>
    </citation>
    <scope>NUCLEOTIDE SEQUENCE [LARGE SCALE GENOMIC DNA]</scope>
    <source>
        <strain evidence="3">JCM 18459</strain>
    </source>
</reference>
<dbReference type="Pfam" id="PF00300">
    <property type="entry name" value="His_Phos_1"/>
    <property type="match status" value="1"/>
</dbReference>
<dbReference type="Gene3D" id="3.40.50.1240">
    <property type="entry name" value="Phosphoglycerate mutase-like"/>
    <property type="match status" value="1"/>
</dbReference>